<evidence type="ECO:0000313" key="2">
    <source>
        <dbReference type="EMBL" id="TMQ66410.1"/>
    </source>
</evidence>
<evidence type="ECO:0000313" key="3">
    <source>
        <dbReference type="Proteomes" id="UP000317366"/>
    </source>
</evidence>
<gene>
    <name evidence="2" type="ORF">E6K77_01440</name>
</gene>
<proteinExistence type="predicted"/>
<accession>A0A538TS07</accession>
<evidence type="ECO:0000256" key="1">
    <source>
        <dbReference type="SAM" id="MobiDB-lite"/>
    </source>
</evidence>
<sequence length="128" mass="13307">MSDAQVSVTDRPGGGRDIQLKVERQNVGDPSTAPPETGLPQLILTKGGAPVEGEGFAVKIQRKRASGGPTTLVVEVTSNGKTAKAEIPNSESMSDADMTSAITTQLRQAGIDILVAVENGKIRVEPAK</sequence>
<organism evidence="2 3">
    <name type="scientific">Eiseniibacteriota bacterium</name>
    <dbReference type="NCBI Taxonomy" id="2212470"/>
    <lineage>
        <taxon>Bacteria</taxon>
        <taxon>Candidatus Eiseniibacteriota</taxon>
    </lineage>
</organism>
<reference evidence="2 3" key="1">
    <citation type="journal article" date="2019" name="Nat. Microbiol.">
        <title>Mediterranean grassland soil C-N compound turnover is dependent on rainfall and depth, and is mediated by genomically divergent microorganisms.</title>
        <authorList>
            <person name="Diamond S."/>
            <person name="Andeer P.F."/>
            <person name="Li Z."/>
            <person name="Crits-Christoph A."/>
            <person name="Burstein D."/>
            <person name="Anantharaman K."/>
            <person name="Lane K.R."/>
            <person name="Thomas B.C."/>
            <person name="Pan C."/>
            <person name="Northen T.R."/>
            <person name="Banfield J.F."/>
        </authorList>
    </citation>
    <scope>NUCLEOTIDE SEQUENCE [LARGE SCALE GENOMIC DNA]</scope>
    <source>
        <strain evidence="2">WS_7</strain>
    </source>
</reference>
<comment type="caution">
    <text evidence="2">The sequence shown here is derived from an EMBL/GenBank/DDBJ whole genome shotgun (WGS) entry which is preliminary data.</text>
</comment>
<feature type="region of interest" description="Disordered" evidence="1">
    <location>
        <begin position="1"/>
        <end position="40"/>
    </location>
</feature>
<dbReference type="Proteomes" id="UP000317366">
    <property type="component" value="Unassembled WGS sequence"/>
</dbReference>
<protein>
    <submittedName>
        <fullName evidence="2">Uncharacterized protein</fullName>
    </submittedName>
</protein>
<dbReference type="AlphaFoldDB" id="A0A538TS07"/>
<name>A0A538TS07_UNCEI</name>
<dbReference type="EMBL" id="VBOX01000009">
    <property type="protein sequence ID" value="TMQ66410.1"/>
    <property type="molecule type" value="Genomic_DNA"/>
</dbReference>